<comment type="caution">
    <text evidence="1">The sequence shown here is derived from an EMBL/GenBank/DDBJ whole genome shotgun (WGS) entry which is preliminary data.</text>
</comment>
<dbReference type="AlphaFoldDB" id="A0A0F9SDL7"/>
<evidence type="ECO:0008006" key="2">
    <source>
        <dbReference type="Google" id="ProtNLM"/>
    </source>
</evidence>
<accession>A0A0F9SDL7</accession>
<reference evidence="1" key="1">
    <citation type="journal article" date="2015" name="Nature">
        <title>Complex archaea that bridge the gap between prokaryotes and eukaryotes.</title>
        <authorList>
            <person name="Spang A."/>
            <person name="Saw J.H."/>
            <person name="Jorgensen S.L."/>
            <person name="Zaremba-Niedzwiedzka K."/>
            <person name="Martijn J."/>
            <person name="Lind A.E."/>
            <person name="van Eijk R."/>
            <person name="Schleper C."/>
            <person name="Guy L."/>
            <person name="Ettema T.J."/>
        </authorList>
    </citation>
    <scope>NUCLEOTIDE SEQUENCE</scope>
</reference>
<name>A0A0F9SDL7_9ZZZZ</name>
<evidence type="ECO:0000313" key="1">
    <source>
        <dbReference type="EMBL" id="KKN65119.1"/>
    </source>
</evidence>
<sequence>MTENNKEWEEVQGGTIHRFEEDNTTIEGTLMNKQKGRFEHDDYLIEKEDKTTALVFGGTVLTTKMANVKIGDAVRITRLGKVKSEIGRDYFDFKVEIQKNTG</sequence>
<proteinExistence type="predicted"/>
<gene>
    <name evidence="1" type="ORF">LCGC14_0485070</name>
</gene>
<protein>
    <recommendedName>
        <fullName evidence="2">DUF5666 domain-containing protein</fullName>
    </recommendedName>
</protein>
<organism evidence="1">
    <name type="scientific">marine sediment metagenome</name>
    <dbReference type="NCBI Taxonomy" id="412755"/>
    <lineage>
        <taxon>unclassified sequences</taxon>
        <taxon>metagenomes</taxon>
        <taxon>ecological metagenomes</taxon>
    </lineage>
</organism>
<dbReference type="EMBL" id="LAZR01000534">
    <property type="protein sequence ID" value="KKN65119.1"/>
    <property type="molecule type" value="Genomic_DNA"/>
</dbReference>